<reference evidence="1" key="1">
    <citation type="journal article" date="2020" name="Stud. Mycol.">
        <title>101 Dothideomycetes genomes: a test case for predicting lifestyles and emergence of pathogens.</title>
        <authorList>
            <person name="Haridas S."/>
            <person name="Albert R."/>
            <person name="Binder M."/>
            <person name="Bloem J."/>
            <person name="Labutti K."/>
            <person name="Salamov A."/>
            <person name="Andreopoulos B."/>
            <person name="Baker S."/>
            <person name="Barry K."/>
            <person name="Bills G."/>
            <person name="Bluhm B."/>
            <person name="Cannon C."/>
            <person name="Castanera R."/>
            <person name="Culley D."/>
            <person name="Daum C."/>
            <person name="Ezra D."/>
            <person name="Gonzalez J."/>
            <person name="Henrissat B."/>
            <person name="Kuo A."/>
            <person name="Liang C."/>
            <person name="Lipzen A."/>
            <person name="Lutzoni F."/>
            <person name="Magnuson J."/>
            <person name="Mondo S."/>
            <person name="Nolan M."/>
            <person name="Ohm R."/>
            <person name="Pangilinan J."/>
            <person name="Park H.-J."/>
            <person name="Ramirez L."/>
            <person name="Alfaro M."/>
            <person name="Sun H."/>
            <person name="Tritt A."/>
            <person name="Yoshinaga Y."/>
            <person name="Zwiers L.-H."/>
            <person name="Turgeon B."/>
            <person name="Goodwin S."/>
            <person name="Spatafora J."/>
            <person name="Crous P."/>
            <person name="Grigoriev I."/>
        </authorList>
    </citation>
    <scope>NUCLEOTIDE SEQUENCE</scope>
    <source>
        <strain evidence="1">HMLAC05119</strain>
    </source>
</reference>
<dbReference type="InterPro" id="IPR053178">
    <property type="entry name" value="Osmoadaptation_assoc"/>
</dbReference>
<dbReference type="Proteomes" id="UP000800096">
    <property type="component" value="Unassembled WGS sequence"/>
</dbReference>
<dbReference type="OrthoDB" id="5126878at2759"/>
<accession>A0A6A5QZP6</accession>
<keyword evidence="2" id="KW-1185">Reference proteome</keyword>
<gene>
    <name evidence="1" type="ORF">BDU57DRAFT_488858</name>
</gene>
<dbReference type="EMBL" id="ML979132">
    <property type="protein sequence ID" value="KAF1921261.1"/>
    <property type="molecule type" value="Genomic_DNA"/>
</dbReference>
<proteinExistence type="predicted"/>
<name>A0A6A5QZP6_AMPQU</name>
<dbReference type="PANTHER" id="PTHR38111">
    <property type="entry name" value="ZN(2)-C6 FUNGAL-TYPE DOMAIN-CONTAINING PROTEIN-RELATED"/>
    <property type="match status" value="1"/>
</dbReference>
<dbReference type="AlphaFoldDB" id="A0A6A5QZP6"/>
<evidence type="ECO:0000313" key="1">
    <source>
        <dbReference type="EMBL" id="KAF1921261.1"/>
    </source>
</evidence>
<evidence type="ECO:0008006" key="3">
    <source>
        <dbReference type="Google" id="ProtNLM"/>
    </source>
</evidence>
<dbReference type="PANTHER" id="PTHR38111:SF2">
    <property type="entry name" value="FINGER DOMAIN PROTEIN, PUTATIVE (AFU_ORTHOLOGUE AFUA_1G01560)-RELATED"/>
    <property type="match status" value="1"/>
</dbReference>
<evidence type="ECO:0000313" key="2">
    <source>
        <dbReference type="Proteomes" id="UP000800096"/>
    </source>
</evidence>
<sequence length="441" mass="49106">MTFVDATIVASRRKIDRPHGALSTSSSTLSMVSSPGTMILPPSVPIPPNPQEIYIMFARSHLAKDGPDDLSLRALQSMDIARLGANSMSECQTAHLRAVLSFATIFFGTKHRQTEITRQGFLSHGVTLQQLNRALLDPKCHEFDEVIVSVITLAIQETLVSSGPDHFLNHMSGLEKLIALRDPRLHCSPNTISLYRCLRHMLLFAALGTGRSTILAKPEWKTMLRQHCENEEQLQEQLLYDILADCSVLASERDKLFTRRTARRENASDEIQIIRTNTEHLCEQLWDWKINWGANPANAYMEIPTVSNTHIESTGIDAPSIAPTALVFANITSALTLMLYNIALMHLLQILVSIHSSLPQTTPRDHLVAAAHSAVLDICRCMPNATNENFRRELHASPVAHCALQTARTMLQGDDSVNAKWLMSMLDRKSATSMTGRIDFT</sequence>
<organism evidence="1 2">
    <name type="scientific">Ampelomyces quisqualis</name>
    <name type="common">Powdery mildew agent</name>
    <dbReference type="NCBI Taxonomy" id="50730"/>
    <lineage>
        <taxon>Eukaryota</taxon>
        <taxon>Fungi</taxon>
        <taxon>Dikarya</taxon>
        <taxon>Ascomycota</taxon>
        <taxon>Pezizomycotina</taxon>
        <taxon>Dothideomycetes</taxon>
        <taxon>Pleosporomycetidae</taxon>
        <taxon>Pleosporales</taxon>
        <taxon>Pleosporineae</taxon>
        <taxon>Phaeosphaeriaceae</taxon>
        <taxon>Ampelomyces</taxon>
    </lineage>
</organism>
<protein>
    <recommendedName>
        <fullName evidence="3">Fungal-specific transcription factor domain-containing protein</fullName>
    </recommendedName>
</protein>